<feature type="transmembrane region" description="Helical" evidence="1">
    <location>
        <begin position="17"/>
        <end position="39"/>
    </location>
</feature>
<reference evidence="2 3" key="1">
    <citation type="journal article" date="2017" name="MBio">
        <title>Type VI secretion-mediated competition in the bee gut microbiome.</title>
        <authorList>
            <person name="Steele M.I."/>
            <person name="Kwong W.K."/>
            <person name="Powell J.E."/>
            <person name="Whiteley M."/>
            <person name="Moran N.A."/>
        </authorList>
    </citation>
    <scope>NUCLEOTIDE SEQUENCE [LARGE SCALE GENOMIC DNA]</scope>
    <source>
        <strain evidence="2 3">Occ4-2</strain>
    </source>
</reference>
<proteinExistence type="predicted"/>
<dbReference type="Proteomes" id="UP000231484">
    <property type="component" value="Unassembled WGS sequence"/>
</dbReference>
<sequence length="330" mass="39012">MFSDIIVNILLIFDDPIFWIVIIILIILLLLLCIAWILNKILDLGEAHPKPAKYSLIILVLVSIVAGGFKIRDLYYERPPYRFWNELVKKNPKPNDITQEEFEAKNRAGYCWRDRKYYSKEELWHKAMKSLTGRMIYENNLFWDNEVLDAEGKRSWTSADCERWNSCKVWRVPVTLTNQEFKAYVGDGEHYREKVDGLKNAENVQSYMYTSDKNYINDEFKLKDFILIHDNIEGTTIYGKNCCSILNKTEWSVIRKNYNLYFVKSEMGTFVEESKIPEDLNIDSWGVGNFYLSVTNFTIGDRRELPDKPNNVFYLNNCGDILYKPFYFMQ</sequence>
<evidence type="ECO:0000256" key="1">
    <source>
        <dbReference type="SAM" id="Phobius"/>
    </source>
</evidence>
<evidence type="ECO:0000313" key="2">
    <source>
        <dbReference type="EMBL" id="PIT48582.1"/>
    </source>
</evidence>
<name>A0A2N9XJS7_9NEIS</name>
<organism evidence="2 3">
    <name type="scientific">Snodgrassella alvi</name>
    <dbReference type="NCBI Taxonomy" id="1196083"/>
    <lineage>
        <taxon>Bacteria</taxon>
        <taxon>Pseudomonadati</taxon>
        <taxon>Pseudomonadota</taxon>
        <taxon>Betaproteobacteria</taxon>
        <taxon>Neisseriales</taxon>
        <taxon>Neisseriaceae</taxon>
        <taxon>Snodgrassella</taxon>
    </lineage>
</organism>
<accession>A0A2N9XJS7</accession>
<keyword evidence="1" id="KW-0812">Transmembrane</keyword>
<keyword evidence="1" id="KW-0472">Membrane</keyword>
<feature type="transmembrane region" description="Helical" evidence="1">
    <location>
        <begin position="51"/>
        <end position="69"/>
    </location>
</feature>
<keyword evidence="1" id="KW-1133">Transmembrane helix</keyword>
<protein>
    <submittedName>
        <fullName evidence="2">Uncharacterized protein</fullName>
    </submittedName>
</protein>
<comment type="caution">
    <text evidence="2">The sequence shown here is derived from an EMBL/GenBank/DDBJ whole genome shotgun (WGS) entry which is preliminary data.</text>
</comment>
<evidence type="ECO:0000313" key="3">
    <source>
        <dbReference type="Proteomes" id="UP000231484"/>
    </source>
</evidence>
<gene>
    <name evidence="2" type="ORF">BHC48_09390</name>
</gene>
<dbReference type="AlphaFoldDB" id="A0A2N9XJS7"/>
<dbReference type="EMBL" id="MEIQ01000052">
    <property type="protein sequence ID" value="PIT48582.1"/>
    <property type="molecule type" value="Genomic_DNA"/>
</dbReference>